<reference evidence="9" key="1">
    <citation type="submission" date="2018-06" db="EMBL/GenBank/DDBJ databases">
        <authorList>
            <person name="Zhirakovskaya E."/>
        </authorList>
    </citation>
    <scope>NUCLEOTIDE SEQUENCE</scope>
</reference>
<evidence type="ECO:0000256" key="5">
    <source>
        <dbReference type="ARBA" id="ARBA00022989"/>
    </source>
</evidence>
<protein>
    <submittedName>
        <fullName evidence="9">V-type ATP synthase subunit I</fullName>
        <ecNumber evidence="9">3.6.3.14</ecNumber>
    </submittedName>
</protein>
<sequence length="402" mass="44524">KVEKKLDRLAVSGIPVLTQTQLDLFSSIEFRKVLENHTLSYGEGKINALEGWVPESVQGRLIEYLEKEGILYHKQIPTSGDAAPIQLKNNRFARLFEPIGKMYSLPRYNELDLTSYFAPFFLLFFGFCLGDAGYGIIIFLGATLYKLKASGKLKPYLTLGQYFGGATFVMGVLFGNFFGIELGKVAVLSGVKDIFLDSSKIFYLSLLLGGVQILFGMVIKIVNKVKQNGFLYALDTVGWILLLLTTAIFSMLGPEYLKSHPVLGIIKTGIYILSISLVLFFSSPSGKIHLRFASGLWNIYITVTSIFGDLLSYIRLFALGLSSSILGLVVNKMAIAFSDISYIGPIVFILIILFGHTLNLLISSLGSFVHPMRLTLVEFYKNAGYTGGGKEYNPFSKYQATN</sequence>
<dbReference type="AlphaFoldDB" id="A0A3B0UNF3"/>
<feature type="transmembrane region" description="Helical" evidence="8">
    <location>
        <begin position="200"/>
        <end position="222"/>
    </location>
</feature>
<evidence type="ECO:0000256" key="2">
    <source>
        <dbReference type="ARBA" id="ARBA00009904"/>
    </source>
</evidence>
<keyword evidence="9" id="KW-0378">Hydrolase</keyword>
<evidence type="ECO:0000313" key="9">
    <source>
        <dbReference type="EMBL" id="VAW21684.1"/>
    </source>
</evidence>
<name>A0A3B0UNF3_9ZZZZ</name>
<feature type="non-terminal residue" evidence="9">
    <location>
        <position position="1"/>
    </location>
</feature>
<dbReference type="GO" id="GO:0051117">
    <property type="term" value="F:ATPase binding"/>
    <property type="evidence" value="ECO:0007669"/>
    <property type="project" value="TreeGrafter"/>
</dbReference>
<evidence type="ECO:0000256" key="7">
    <source>
        <dbReference type="ARBA" id="ARBA00023136"/>
    </source>
</evidence>
<evidence type="ECO:0000256" key="3">
    <source>
        <dbReference type="ARBA" id="ARBA00022448"/>
    </source>
</evidence>
<keyword evidence="3" id="KW-0813">Transport</keyword>
<keyword evidence="4 8" id="KW-0812">Transmembrane</keyword>
<feature type="transmembrane region" description="Helical" evidence="8">
    <location>
        <begin position="342"/>
        <end position="362"/>
    </location>
</feature>
<dbReference type="EMBL" id="UOEP01000153">
    <property type="protein sequence ID" value="VAW21684.1"/>
    <property type="molecule type" value="Genomic_DNA"/>
</dbReference>
<dbReference type="PANTHER" id="PTHR11629">
    <property type="entry name" value="VACUOLAR PROTON ATPASES"/>
    <property type="match status" value="1"/>
</dbReference>
<dbReference type="GO" id="GO:0046961">
    <property type="term" value="F:proton-transporting ATPase activity, rotational mechanism"/>
    <property type="evidence" value="ECO:0007669"/>
    <property type="project" value="InterPro"/>
</dbReference>
<dbReference type="InterPro" id="IPR002490">
    <property type="entry name" value="V-ATPase_116kDa_su"/>
</dbReference>
<feature type="transmembrane region" description="Helical" evidence="8">
    <location>
        <begin position="262"/>
        <end position="281"/>
    </location>
</feature>
<dbReference type="PANTHER" id="PTHR11629:SF63">
    <property type="entry name" value="V-TYPE PROTON ATPASE SUBUNIT A"/>
    <property type="match status" value="1"/>
</dbReference>
<dbReference type="GO" id="GO:0033179">
    <property type="term" value="C:proton-transporting V-type ATPase, V0 domain"/>
    <property type="evidence" value="ECO:0007669"/>
    <property type="project" value="InterPro"/>
</dbReference>
<feature type="transmembrane region" description="Helical" evidence="8">
    <location>
        <begin position="229"/>
        <end position="250"/>
    </location>
</feature>
<dbReference type="GO" id="GO:0016787">
    <property type="term" value="F:hydrolase activity"/>
    <property type="evidence" value="ECO:0007669"/>
    <property type="project" value="UniProtKB-KW"/>
</dbReference>
<organism evidence="9">
    <name type="scientific">hydrothermal vent metagenome</name>
    <dbReference type="NCBI Taxonomy" id="652676"/>
    <lineage>
        <taxon>unclassified sequences</taxon>
        <taxon>metagenomes</taxon>
        <taxon>ecological metagenomes</taxon>
    </lineage>
</organism>
<keyword evidence="7 8" id="KW-0472">Membrane</keyword>
<keyword evidence="5 8" id="KW-1133">Transmembrane helix</keyword>
<gene>
    <name evidence="9" type="ORF">MNBD_BACTEROID01-2453</name>
</gene>
<proteinExistence type="inferred from homology"/>
<keyword evidence="6" id="KW-0406">Ion transport</keyword>
<feature type="transmembrane region" description="Helical" evidence="8">
    <location>
        <begin position="156"/>
        <end position="180"/>
    </location>
</feature>
<evidence type="ECO:0000256" key="1">
    <source>
        <dbReference type="ARBA" id="ARBA00004141"/>
    </source>
</evidence>
<comment type="similarity">
    <text evidence="2">Belongs to the V-ATPase 116 kDa subunit family.</text>
</comment>
<dbReference type="EC" id="3.6.3.14" evidence="9"/>
<dbReference type="GO" id="GO:0007035">
    <property type="term" value="P:vacuolar acidification"/>
    <property type="evidence" value="ECO:0007669"/>
    <property type="project" value="TreeGrafter"/>
</dbReference>
<accession>A0A3B0UNF3</accession>
<evidence type="ECO:0000256" key="6">
    <source>
        <dbReference type="ARBA" id="ARBA00023065"/>
    </source>
</evidence>
<dbReference type="GO" id="GO:0016471">
    <property type="term" value="C:vacuolar proton-transporting V-type ATPase complex"/>
    <property type="evidence" value="ECO:0007669"/>
    <property type="project" value="TreeGrafter"/>
</dbReference>
<evidence type="ECO:0000256" key="4">
    <source>
        <dbReference type="ARBA" id="ARBA00022692"/>
    </source>
</evidence>
<feature type="transmembrane region" description="Helical" evidence="8">
    <location>
        <begin position="116"/>
        <end position="144"/>
    </location>
</feature>
<evidence type="ECO:0000256" key="8">
    <source>
        <dbReference type="SAM" id="Phobius"/>
    </source>
</evidence>
<comment type="subcellular location">
    <subcellularLocation>
        <location evidence="1">Membrane</location>
        <topology evidence="1">Multi-pass membrane protein</topology>
    </subcellularLocation>
</comment>
<feature type="transmembrane region" description="Helical" evidence="8">
    <location>
        <begin position="288"/>
        <end position="307"/>
    </location>
</feature>